<dbReference type="SMART" id="SM00028">
    <property type="entry name" value="TPR"/>
    <property type="match status" value="2"/>
</dbReference>
<evidence type="ECO:0000256" key="1">
    <source>
        <dbReference type="PROSITE-ProRule" id="PRU00339"/>
    </source>
</evidence>
<organism evidence="3 4">
    <name type="scientific">Aquirufa regiilacus</name>
    <dbReference type="NCBI Taxonomy" id="3024868"/>
    <lineage>
        <taxon>Bacteria</taxon>
        <taxon>Pseudomonadati</taxon>
        <taxon>Bacteroidota</taxon>
        <taxon>Cytophagia</taxon>
        <taxon>Cytophagales</taxon>
        <taxon>Flectobacillaceae</taxon>
        <taxon>Aquirufa</taxon>
    </lineage>
</organism>
<gene>
    <name evidence="3" type="ORF">PQG45_06140</name>
</gene>
<reference evidence="3 4" key="1">
    <citation type="submission" date="2023-09" db="EMBL/GenBank/DDBJ databases">
        <title>Aquirufa genomes.</title>
        <authorList>
            <person name="Pitt A."/>
        </authorList>
    </citation>
    <scope>NUCLEOTIDE SEQUENCE [LARGE SCALE GENOMIC DNA]</scope>
    <source>
        <strain evidence="3 4">LEOWEIH-7C</strain>
    </source>
</reference>
<evidence type="ECO:0000256" key="2">
    <source>
        <dbReference type="SAM" id="SignalP"/>
    </source>
</evidence>
<comment type="caution">
    <text evidence="3">The sequence shown here is derived from an EMBL/GenBank/DDBJ whole genome shotgun (WGS) entry which is preliminary data.</text>
</comment>
<dbReference type="Gene3D" id="1.25.40.10">
    <property type="entry name" value="Tetratricopeptide repeat domain"/>
    <property type="match status" value="1"/>
</dbReference>
<keyword evidence="2" id="KW-0732">Signal</keyword>
<feature type="signal peptide" evidence="2">
    <location>
        <begin position="1"/>
        <end position="18"/>
    </location>
</feature>
<evidence type="ECO:0000313" key="3">
    <source>
        <dbReference type="EMBL" id="MDU0808609.1"/>
    </source>
</evidence>
<feature type="chain" id="PRO_5046079305" evidence="2">
    <location>
        <begin position="19"/>
        <end position="227"/>
    </location>
</feature>
<dbReference type="SUPFAM" id="SSF48452">
    <property type="entry name" value="TPR-like"/>
    <property type="match status" value="1"/>
</dbReference>
<keyword evidence="1" id="KW-0802">TPR repeat</keyword>
<proteinExistence type="predicted"/>
<name>A0ABU3TRY3_9BACT</name>
<dbReference type="Proteomes" id="UP001249959">
    <property type="component" value="Unassembled WGS sequence"/>
</dbReference>
<feature type="repeat" description="TPR" evidence="1">
    <location>
        <begin position="98"/>
        <end position="131"/>
    </location>
</feature>
<dbReference type="InterPro" id="IPR019734">
    <property type="entry name" value="TPR_rpt"/>
</dbReference>
<dbReference type="RefSeq" id="WP_315574581.1">
    <property type="nucleotide sequence ID" value="NZ_JARDXH010000001.1"/>
</dbReference>
<sequence>MKVLLISLFMFVGSLAMAQQAAAPKEAKYLPLYGQKALSAKDQKELSEFVESCDASFGSRKEAVEFFSERAWEFVSSGYLDTATYRFNLVQALDNEAVDSYWGLGVITFQRQDFPKAIEFLSKGLALDSTQSILRVDLAIVKLSCYLKTMDCGTLDETDALLQQALVQTPNYATAWMKRAQVAFLQEKYENAWAYLHECRKLDITQLDLNLGHSLAEKLPDPQGVFK</sequence>
<evidence type="ECO:0000313" key="4">
    <source>
        <dbReference type="Proteomes" id="UP001249959"/>
    </source>
</evidence>
<keyword evidence="4" id="KW-1185">Reference proteome</keyword>
<accession>A0ABU3TRY3</accession>
<dbReference type="EMBL" id="JAVNWW010000002">
    <property type="protein sequence ID" value="MDU0808609.1"/>
    <property type="molecule type" value="Genomic_DNA"/>
</dbReference>
<protein>
    <submittedName>
        <fullName evidence="3">Tetratricopeptide repeat protein</fullName>
    </submittedName>
</protein>
<dbReference type="PROSITE" id="PS50005">
    <property type="entry name" value="TPR"/>
    <property type="match status" value="1"/>
</dbReference>
<dbReference type="Pfam" id="PF13432">
    <property type="entry name" value="TPR_16"/>
    <property type="match status" value="1"/>
</dbReference>
<dbReference type="InterPro" id="IPR011990">
    <property type="entry name" value="TPR-like_helical_dom_sf"/>
</dbReference>